<feature type="region of interest" description="Disordered" evidence="1">
    <location>
        <begin position="293"/>
        <end position="366"/>
    </location>
</feature>
<feature type="chain" id="PRO_5010728053" evidence="2">
    <location>
        <begin position="20"/>
        <end position="402"/>
    </location>
</feature>
<feature type="compositionally biased region" description="Polar residues" evidence="1">
    <location>
        <begin position="113"/>
        <end position="122"/>
    </location>
</feature>
<feature type="signal peptide" evidence="2">
    <location>
        <begin position="1"/>
        <end position="19"/>
    </location>
</feature>
<dbReference type="AlphaFoldDB" id="A0A1W2TRB0"/>
<feature type="compositionally biased region" description="Low complexity" evidence="1">
    <location>
        <begin position="293"/>
        <end position="308"/>
    </location>
</feature>
<feature type="compositionally biased region" description="Low complexity" evidence="1">
    <location>
        <begin position="202"/>
        <end position="251"/>
    </location>
</feature>
<evidence type="ECO:0000256" key="1">
    <source>
        <dbReference type="SAM" id="MobiDB-lite"/>
    </source>
</evidence>
<protein>
    <submittedName>
        <fullName evidence="3">Putative lustrin a-like protein</fullName>
    </submittedName>
</protein>
<dbReference type="Proteomes" id="UP000054516">
    <property type="component" value="Unassembled WGS sequence"/>
</dbReference>
<feature type="region of interest" description="Disordered" evidence="1">
    <location>
        <begin position="178"/>
        <end position="256"/>
    </location>
</feature>
<dbReference type="OMA" id="HAHYRRD"/>
<dbReference type="EMBL" id="DF977499">
    <property type="protein sequence ID" value="GAP91016.1"/>
    <property type="molecule type" value="Genomic_DNA"/>
</dbReference>
<gene>
    <name evidence="3" type="ORF">SAMD00023353_5400340</name>
</gene>
<sequence length="402" mass="39355">MKSATVAFGLFAGLSSAYGHHGHLHAPYVRRNETLPTPSTTLTVAITSVHTITSCAPTITNCPVNAGNSTGPVVVTEVIDLTTVVCPVTEATSISSSVVDAHSSGLVTGTTHILTSTDNSPAETPAPSSGAGLTVYPTVGTSDATLTMTIGPEGSQSVSVTTIHSTFTQIVTVITSPLPSSGSGNSGNSGNSGGSGSGGSDNGDVTSQEGTTTTTITTTSTRTVTVPGSTSTSTVIGSGSDSGSGTPPVSGEAECSPVTVTVTEAAPASTVYVTVGGNSAGYPTGIKVPTDVGAAATPTSSTDASPTGTNGGNSGNGGNGGNSGNGGNGGDETGNDDECPPEETDDADDDECPPEETGGDVTATTTATVIPTSFPAPSSFPAPTGYPVPTGYPTFQRRHALY</sequence>
<reference evidence="3" key="1">
    <citation type="submission" date="2016-03" db="EMBL/GenBank/DDBJ databases">
        <title>Draft genome sequence of Rosellinia necatrix.</title>
        <authorList>
            <person name="Kanematsu S."/>
        </authorList>
    </citation>
    <scope>NUCLEOTIDE SEQUENCE [LARGE SCALE GENOMIC DNA]</scope>
    <source>
        <strain evidence="3">W97</strain>
    </source>
</reference>
<evidence type="ECO:0000313" key="4">
    <source>
        <dbReference type="Proteomes" id="UP000054516"/>
    </source>
</evidence>
<evidence type="ECO:0000256" key="2">
    <source>
        <dbReference type="SAM" id="SignalP"/>
    </source>
</evidence>
<accession>A0A1W2TRB0</accession>
<keyword evidence="2" id="KW-0732">Signal</keyword>
<feature type="region of interest" description="Disordered" evidence="1">
    <location>
        <begin position="113"/>
        <end position="136"/>
    </location>
</feature>
<organism evidence="3">
    <name type="scientific">Rosellinia necatrix</name>
    <name type="common">White root-rot fungus</name>
    <dbReference type="NCBI Taxonomy" id="77044"/>
    <lineage>
        <taxon>Eukaryota</taxon>
        <taxon>Fungi</taxon>
        <taxon>Dikarya</taxon>
        <taxon>Ascomycota</taxon>
        <taxon>Pezizomycotina</taxon>
        <taxon>Sordariomycetes</taxon>
        <taxon>Xylariomycetidae</taxon>
        <taxon>Xylariales</taxon>
        <taxon>Xylariaceae</taxon>
        <taxon>Rosellinia</taxon>
    </lineage>
</organism>
<feature type="region of interest" description="Disordered" evidence="1">
    <location>
        <begin position="372"/>
        <end position="391"/>
    </location>
</feature>
<feature type="compositionally biased region" description="Gly residues" evidence="1">
    <location>
        <begin position="309"/>
        <end position="332"/>
    </location>
</feature>
<evidence type="ECO:0000313" key="3">
    <source>
        <dbReference type="EMBL" id="GAP91016.1"/>
    </source>
</evidence>
<keyword evidence="4" id="KW-1185">Reference proteome</keyword>
<dbReference type="STRING" id="77044.A0A1W2TRB0"/>
<feature type="compositionally biased region" description="Gly residues" evidence="1">
    <location>
        <begin position="184"/>
        <end position="201"/>
    </location>
</feature>
<dbReference type="OrthoDB" id="3923593at2759"/>
<name>A0A1W2TRB0_ROSNE</name>
<proteinExistence type="predicted"/>
<feature type="compositionally biased region" description="Acidic residues" evidence="1">
    <location>
        <begin position="333"/>
        <end position="358"/>
    </location>
</feature>